<dbReference type="Gene3D" id="3.10.20.90">
    <property type="entry name" value="Phosphatidylinositol 3-kinase Catalytic Subunit, Chain A, domain 1"/>
    <property type="match status" value="1"/>
</dbReference>
<dbReference type="GO" id="GO:0007165">
    <property type="term" value="P:signal transduction"/>
    <property type="evidence" value="ECO:0007669"/>
    <property type="project" value="TreeGrafter"/>
</dbReference>
<dbReference type="Pfam" id="PF07714">
    <property type="entry name" value="PK_Tyr_Ser-Thr"/>
    <property type="match status" value="1"/>
</dbReference>
<evidence type="ECO:0000256" key="2">
    <source>
        <dbReference type="ARBA" id="ARBA00022679"/>
    </source>
</evidence>
<dbReference type="PROSITE" id="PS50011">
    <property type="entry name" value="PROTEIN_KINASE_DOM"/>
    <property type="match status" value="1"/>
</dbReference>
<feature type="region of interest" description="Disordered" evidence="7">
    <location>
        <begin position="770"/>
        <end position="797"/>
    </location>
</feature>
<dbReference type="Pfam" id="PF00564">
    <property type="entry name" value="PB1"/>
    <property type="match status" value="1"/>
</dbReference>
<dbReference type="InterPro" id="IPR000270">
    <property type="entry name" value="PB1_dom"/>
</dbReference>
<feature type="domain" description="Protein kinase" evidence="8">
    <location>
        <begin position="887"/>
        <end position="1200"/>
    </location>
</feature>
<dbReference type="InterPro" id="IPR011009">
    <property type="entry name" value="Kinase-like_dom_sf"/>
</dbReference>
<proteinExistence type="predicted"/>
<dbReference type="SMART" id="SM00666">
    <property type="entry name" value="PB1"/>
    <property type="match status" value="1"/>
</dbReference>
<evidence type="ECO:0000259" key="9">
    <source>
        <dbReference type="PROSITE" id="PS51745"/>
    </source>
</evidence>
<dbReference type="AlphaFoldDB" id="A0A843VBX6"/>
<dbReference type="GO" id="GO:0004674">
    <property type="term" value="F:protein serine/threonine kinase activity"/>
    <property type="evidence" value="ECO:0007669"/>
    <property type="project" value="UniProtKB-KW"/>
</dbReference>
<accession>A0A843VBX6</accession>
<feature type="compositionally biased region" description="Basic and acidic residues" evidence="7">
    <location>
        <begin position="770"/>
        <end position="785"/>
    </location>
</feature>
<dbReference type="SUPFAM" id="SSF56112">
    <property type="entry name" value="Protein kinase-like (PK-like)"/>
    <property type="match status" value="1"/>
</dbReference>
<keyword evidence="5 6" id="KW-0067">ATP-binding</keyword>
<evidence type="ECO:0000256" key="1">
    <source>
        <dbReference type="ARBA" id="ARBA00022527"/>
    </source>
</evidence>
<evidence type="ECO:0000259" key="8">
    <source>
        <dbReference type="PROSITE" id="PS50011"/>
    </source>
</evidence>
<feature type="region of interest" description="Disordered" evidence="7">
    <location>
        <begin position="196"/>
        <end position="217"/>
    </location>
</feature>
<feature type="binding site" evidence="6">
    <location>
        <position position="914"/>
    </location>
    <ligand>
        <name>ATP</name>
        <dbReference type="ChEBI" id="CHEBI:30616"/>
    </ligand>
</feature>
<feature type="region of interest" description="Disordered" evidence="7">
    <location>
        <begin position="695"/>
        <end position="737"/>
    </location>
</feature>
<name>A0A843VBX6_COLES</name>
<dbReference type="SMART" id="SM00220">
    <property type="entry name" value="S_TKc"/>
    <property type="match status" value="1"/>
</dbReference>
<organism evidence="10 11">
    <name type="scientific">Colocasia esculenta</name>
    <name type="common">Wild taro</name>
    <name type="synonym">Arum esculentum</name>
    <dbReference type="NCBI Taxonomy" id="4460"/>
    <lineage>
        <taxon>Eukaryota</taxon>
        <taxon>Viridiplantae</taxon>
        <taxon>Streptophyta</taxon>
        <taxon>Embryophyta</taxon>
        <taxon>Tracheophyta</taxon>
        <taxon>Spermatophyta</taxon>
        <taxon>Magnoliopsida</taxon>
        <taxon>Liliopsida</taxon>
        <taxon>Araceae</taxon>
        <taxon>Aroideae</taxon>
        <taxon>Colocasieae</taxon>
        <taxon>Colocasia</taxon>
    </lineage>
</organism>
<dbReference type="PROSITE" id="PS00108">
    <property type="entry name" value="PROTEIN_KINASE_ST"/>
    <property type="match status" value="1"/>
</dbReference>
<feature type="compositionally biased region" description="Polar residues" evidence="7">
    <location>
        <begin position="725"/>
        <end position="734"/>
    </location>
</feature>
<dbReference type="PROSITE" id="PS51745">
    <property type="entry name" value="PB1"/>
    <property type="match status" value="1"/>
</dbReference>
<evidence type="ECO:0008006" key="12">
    <source>
        <dbReference type="Google" id="ProtNLM"/>
    </source>
</evidence>
<dbReference type="Gene3D" id="1.10.510.10">
    <property type="entry name" value="Transferase(Phosphotransferase) domain 1"/>
    <property type="match status" value="1"/>
</dbReference>
<dbReference type="CDD" id="cd06410">
    <property type="entry name" value="PB1_UP2"/>
    <property type="match status" value="1"/>
</dbReference>
<keyword evidence="2" id="KW-0808">Transferase</keyword>
<keyword evidence="4" id="KW-0418">Kinase</keyword>
<dbReference type="InterPro" id="IPR053793">
    <property type="entry name" value="PB1-like"/>
</dbReference>
<evidence type="ECO:0000313" key="10">
    <source>
        <dbReference type="EMBL" id="MQL89009.1"/>
    </source>
</evidence>
<dbReference type="InterPro" id="IPR000719">
    <property type="entry name" value="Prot_kinase_dom"/>
</dbReference>
<protein>
    <recommendedName>
        <fullName evidence="12">Protein kinase domain-containing protein</fullName>
    </recommendedName>
</protein>
<evidence type="ECO:0000256" key="6">
    <source>
        <dbReference type="PROSITE-ProRule" id="PRU10141"/>
    </source>
</evidence>
<dbReference type="Proteomes" id="UP000652761">
    <property type="component" value="Unassembled WGS sequence"/>
</dbReference>
<gene>
    <name evidence="10" type="ORF">Taro_021580</name>
</gene>
<reference evidence="10" key="1">
    <citation type="submission" date="2017-07" db="EMBL/GenBank/DDBJ databases">
        <title>Taro Niue Genome Assembly and Annotation.</title>
        <authorList>
            <person name="Atibalentja N."/>
            <person name="Keating K."/>
            <person name="Fields C.J."/>
        </authorList>
    </citation>
    <scope>NUCLEOTIDE SEQUENCE</scope>
    <source>
        <strain evidence="10">Niue_2</strain>
        <tissue evidence="10">Leaf</tissue>
    </source>
</reference>
<dbReference type="InterPro" id="IPR001245">
    <property type="entry name" value="Ser-Thr/Tyr_kinase_cat_dom"/>
</dbReference>
<dbReference type="OrthoDB" id="4062651at2759"/>
<dbReference type="InterPro" id="IPR050167">
    <property type="entry name" value="Ser_Thr_protein_kinase"/>
</dbReference>
<dbReference type="InterPro" id="IPR008271">
    <property type="entry name" value="Ser/Thr_kinase_AS"/>
</dbReference>
<evidence type="ECO:0000313" key="11">
    <source>
        <dbReference type="Proteomes" id="UP000652761"/>
    </source>
</evidence>
<comment type="caution">
    <text evidence="10">The sequence shown here is derived from an EMBL/GenBank/DDBJ whole genome shotgun (WGS) entry which is preliminary data.</text>
</comment>
<dbReference type="PANTHER" id="PTHR23257:SF703">
    <property type="entry name" value="KINASE SUPERFAMILY WITH OCTICOSAPEPTIDE_PHOX_BEM1P DOMAIN-CONTAINING PROTEIN"/>
    <property type="match status" value="1"/>
</dbReference>
<dbReference type="GO" id="GO:0005737">
    <property type="term" value="C:cytoplasm"/>
    <property type="evidence" value="ECO:0007669"/>
    <property type="project" value="TreeGrafter"/>
</dbReference>
<feature type="compositionally biased region" description="Low complexity" evidence="7">
    <location>
        <begin position="196"/>
        <end position="206"/>
    </location>
</feature>
<feature type="region of interest" description="Disordered" evidence="7">
    <location>
        <begin position="831"/>
        <end position="856"/>
    </location>
</feature>
<dbReference type="Gene3D" id="3.30.200.20">
    <property type="entry name" value="Phosphorylase Kinase, domain 1"/>
    <property type="match status" value="1"/>
</dbReference>
<dbReference type="PROSITE" id="PS00107">
    <property type="entry name" value="PROTEIN_KINASE_ATP"/>
    <property type="match status" value="1"/>
</dbReference>
<sequence length="1200" mass="131861">MVADAAPSQRGLSAGAFERRGLSLFPAHSQLPGRAGAVGGLAPAVLLPSWASSPAEVEAMESANGVGVVYSLPPGSSPAAVAQMDEPQRVKFLCSFGGSILPRPVDGKLRYVGGETRILSLPRDVSYEELMARVRELFEGAWALKYQQPEEDLDALISVVNDDDVTNMMEECDKLGGDGFTRLRIFLFSHPDHDSGASSASAATGSHLDSSDERETERRYVDALNSLTDVKAQLLTDAPTAGGVPINESRNLVAGDQFPVHRGMDPGMHDQFNLRHLVIPRPPSLGQRCNEMDLPRSPVFYSPAPHIPHDPWEFPSSPSSRRYHPGFGDLNDRIPDEYVRQTSSHQPAQYEHHSLFVDSMVWLPPGGVVGEKAGFPGNLGHIHSNYESSTVCEHCLIASQRNQLAVPEARFHDSRWQHWHPHAEQLSAESEYAGHLSNNSCAECIRSRETYLLNQNIRLDHSVYSKDQFEHQAFYNEFPGHERGRALHQHQINHHPDEPRVPSNEQFTLDRNAMNFPFARGNFYEQHSLPPNTICPDETHYIHSATGPANAVYQDQQVTGLGTHIQIPKLEDNGIHYGSSHVYGAENTHQIASGSPPNIISRMVQGAMCSGPSYEGSGSALQARNVGHRTTTNGSVKFPCSGVDDQIQGNWAAPNASNKIFPIDGPATYDYCSDQAAKHDLHIISMEIQHQFDPESVRSQLEQVDFGTSKEPVSQAAPSLCLTGDTASSPNHQPNPRVCNALMTTVVDESNFTGKSSDFDQGDSRLIKKEEYSSKSDHPDVRDPSEQQEMPVESSSFSPELIASVKMVVLENAKEMNSNLQANTDTNAFSDLNKRRSSSHDSGLVTAPTDLEADSDTEEQAVSKIEPTTAEAEALAKGLQTIKNADLEEIRELGSGTYGSVYHGKWRGSDVAIKRIKASCFAGRPSERERLVVSVSFLPFVMWQTSGDRLLAARGDGKRGKGGVPIPHTGISWMSGLLGSLFNLQDFWKEALILSSLHHPNVVSFYGIVRDGPDGSLATVTEFMVNGSLKQFLQKKDSSVKTIDRRKRLIIAMDAAFGMEYLHGKDIVHFDLKCENLLVNMRDPHRPICKIGDLGLSKVKQKTLVSGGVRGTLPWMAPELLSGKSNMVSEKVDVYSFGIVMWELLTGEEPYADMHCASIIVMYFVRLNVYAVFIEMFETLGTHFGIASIYAPGGTGMVMM</sequence>
<evidence type="ECO:0000256" key="4">
    <source>
        <dbReference type="ARBA" id="ARBA00022777"/>
    </source>
</evidence>
<evidence type="ECO:0000256" key="3">
    <source>
        <dbReference type="ARBA" id="ARBA00022741"/>
    </source>
</evidence>
<keyword evidence="11" id="KW-1185">Reference proteome</keyword>
<dbReference type="EMBL" id="NMUH01001110">
    <property type="protein sequence ID" value="MQL89009.1"/>
    <property type="molecule type" value="Genomic_DNA"/>
</dbReference>
<dbReference type="GO" id="GO:0005524">
    <property type="term" value="F:ATP binding"/>
    <property type="evidence" value="ECO:0007669"/>
    <property type="project" value="UniProtKB-UniRule"/>
</dbReference>
<evidence type="ECO:0000256" key="5">
    <source>
        <dbReference type="ARBA" id="ARBA00022840"/>
    </source>
</evidence>
<dbReference type="FunFam" id="3.10.20.90:FF:000058">
    <property type="entry name" value="Octicosapeptide/phox/Bem1p domain kinase superfamily protein"/>
    <property type="match status" value="1"/>
</dbReference>
<evidence type="ECO:0000256" key="7">
    <source>
        <dbReference type="SAM" id="MobiDB-lite"/>
    </source>
</evidence>
<feature type="domain" description="PB1" evidence="9">
    <location>
        <begin position="89"/>
        <end position="188"/>
    </location>
</feature>
<dbReference type="SUPFAM" id="SSF54277">
    <property type="entry name" value="CAD &amp; PB1 domains"/>
    <property type="match status" value="1"/>
</dbReference>
<keyword evidence="1" id="KW-0723">Serine/threonine-protein kinase</keyword>
<dbReference type="PANTHER" id="PTHR23257">
    <property type="entry name" value="SERINE-THREONINE PROTEIN KINASE"/>
    <property type="match status" value="1"/>
</dbReference>
<keyword evidence="3 6" id="KW-0547">Nucleotide-binding</keyword>
<dbReference type="PRINTS" id="PR00109">
    <property type="entry name" value="TYRKINASE"/>
</dbReference>
<dbReference type="InterPro" id="IPR017441">
    <property type="entry name" value="Protein_kinase_ATP_BS"/>
</dbReference>